<dbReference type="PANTHER" id="PTHR39963:SF1">
    <property type="entry name" value="MNMC-LIKE METHYLTRANSFERASE DOMAIN-CONTAINING PROTEIN"/>
    <property type="match status" value="1"/>
</dbReference>
<sequence length="305" mass="34211">MTKEREYVATADGSLSLKEPSVNELYHNLHGAYAEAFEDYARPSFFVLDRLGFAQDLAREGGRLAVIDACFGLGYNSLVLLDYLLEQERYMQLGLKELHICAIDTDHDLACDAVPRVLAQPCFQALSSEIDCSIFTSLEPRSMQLGDLKISTLFLNRDLRQALKQLEPTYDLVFHDPFSPRKVTELWTFEVFSQYKRLLSAWGMLFTYSAAPAVRGTLRSLGLNVYKTTAVGGKKGGTMAANKTIDKDLMQASNGLIYELSAEEEARLSTSSALPYRDPDGTFSGEEIRNNRLLEQADFLKNKKN</sequence>
<evidence type="ECO:0000313" key="3">
    <source>
        <dbReference type="Proteomes" id="UP000664277"/>
    </source>
</evidence>
<reference evidence="2" key="1">
    <citation type="submission" date="2021-02" db="EMBL/GenBank/DDBJ databases">
        <title>Genome-Resolved Metagenomics of a Microbial Community Performing Photosynthetic Biological Nutrient Removal.</title>
        <authorList>
            <person name="Mcdaniel E.A."/>
        </authorList>
    </citation>
    <scope>NUCLEOTIDE SEQUENCE</scope>
    <source>
        <strain evidence="2">UWPOB_OBS1</strain>
    </source>
</reference>
<accession>A0A8J7TKF9</accession>
<feature type="domain" description="MnmC-like methyltransferase" evidence="1">
    <location>
        <begin position="156"/>
        <end position="242"/>
    </location>
</feature>
<evidence type="ECO:0000259" key="1">
    <source>
        <dbReference type="Pfam" id="PF05430"/>
    </source>
</evidence>
<proteinExistence type="predicted"/>
<dbReference type="AlphaFoldDB" id="A0A8J7TKF9"/>
<name>A0A8J7TKF9_9BACT</name>
<gene>
    <name evidence="2" type="ORF">J0M35_05670</name>
</gene>
<dbReference type="SUPFAM" id="SSF53335">
    <property type="entry name" value="S-adenosyl-L-methionine-dependent methyltransferases"/>
    <property type="match status" value="1"/>
</dbReference>
<protein>
    <recommendedName>
        <fullName evidence="1">MnmC-like methyltransferase domain-containing protein</fullName>
    </recommendedName>
</protein>
<dbReference type="InterPro" id="IPR029063">
    <property type="entry name" value="SAM-dependent_MTases_sf"/>
</dbReference>
<evidence type="ECO:0000313" key="2">
    <source>
        <dbReference type="EMBL" id="MBN8659830.1"/>
    </source>
</evidence>
<dbReference type="GO" id="GO:0016645">
    <property type="term" value="F:oxidoreductase activity, acting on the CH-NH group of donors"/>
    <property type="evidence" value="ECO:0007669"/>
    <property type="project" value="InterPro"/>
</dbReference>
<dbReference type="EMBL" id="JAFLCK010000005">
    <property type="protein sequence ID" value="MBN8659830.1"/>
    <property type="molecule type" value="Genomic_DNA"/>
</dbReference>
<dbReference type="Gene3D" id="3.40.50.150">
    <property type="entry name" value="Vaccinia Virus protein VP39"/>
    <property type="match status" value="1"/>
</dbReference>
<comment type="caution">
    <text evidence="2">The sequence shown here is derived from an EMBL/GenBank/DDBJ whole genome shotgun (WGS) entry which is preliminary data.</text>
</comment>
<dbReference type="Proteomes" id="UP000664277">
    <property type="component" value="Unassembled WGS sequence"/>
</dbReference>
<organism evidence="2 3">
    <name type="scientific">Candidatus Obscuribacter phosphatis</name>
    <dbReference type="NCBI Taxonomy" id="1906157"/>
    <lineage>
        <taxon>Bacteria</taxon>
        <taxon>Bacillati</taxon>
        <taxon>Candidatus Melainabacteria</taxon>
        <taxon>Candidatus Obscuribacterales</taxon>
        <taxon>Candidatus Obscuribacteraceae</taxon>
        <taxon>Candidatus Obscuribacter</taxon>
    </lineage>
</organism>
<dbReference type="PANTHER" id="PTHR39963">
    <property type="entry name" value="SLL0983 PROTEIN"/>
    <property type="match status" value="1"/>
</dbReference>
<dbReference type="InterPro" id="IPR008471">
    <property type="entry name" value="MnmC-like_methylTransf"/>
</dbReference>
<dbReference type="Pfam" id="PF05430">
    <property type="entry name" value="Methyltransf_30"/>
    <property type="match status" value="1"/>
</dbReference>